<proteinExistence type="predicted"/>
<comment type="caution">
    <text evidence="4">The sequence shown here is derived from an EMBL/GenBank/DDBJ whole genome shotgun (WGS) entry which is preliminary data.</text>
</comment>
<dbReference type="PANTHER" id="PTHR46771:SF5">
    <property type="entry name" value="DETERIN"/>
    <property type="match status" value="1"/>
</dbReference>
<evidence type="ECO:0000256" key="1">
    <source>
        <dbReference type="ARBA" id="ARBA00022723"/>
    </source>
</evidence>
<feature type="compositionally biased region" description="Low complexity" evidence="3">
    <location>
        <begin position="351"/>
        <end position="364"/>
    </location>
</feature>
<dbReference type="InterPro" id="IPR051190">
    <property type="entry name" value="Baculoviral_IAP"/>
</dbReference>
<feature type="compositionally biased region" description="Low complexity" evidence="3">
    <location>
        <begin position="278"/>
        <end position="288"/>
    </location>
</feature>
<accession>A0AAN6LY93</accession>
<sequence length="659" mass="72319">MDPSLKSFATYQARVDTFAAPKTKSRRPSSTRGKKSAPKPAAKGGWPLEYPRPEDLAYAGFVFRPTEASPDNVQCFHCQTQLDGWEPNDTPAHEHLTHSPNCGFAMNICIRLRGSDPGRTEDDPLSEHMMDARRETFQDMWPLDVAAGYPGVEQMIEGGWYYDPSQEYPDGATCPYCSLSLDCWDIGDDPTEQHLKRADSCLFFALKEYYHPTQTQKPKAARSKRASTRSSNASTISKKATRAKKGAMKTTGKPLPAPPDETMADSIVASIPDTTNASFASTAAPAPAKRGRKTKKASGTDETMASVADSMVSGFRASLMSIPPKAPPAKRGRKPKNSSILEDPPAQSFTESVPEPVESVPVKAPAKKGRKPKNAAPQTEIPDSFAESFTGSVASTMSKTTAKGRQTKKTTKRTSAVSAVSAAPSTRSTRGTKRKSDEMDIDNDADVEMEMNIEAEAEELEVEVEEQRPTPKRTRLSSRLSDISLPQFESTPRHTPKEYKKEAIKSPVSHLKNGTPKAATPRTAVRPTPTLRSPFQSFVNSPLGARSPIRPRQQTPEEPQTPTAAPSTEWQWDPVVISNIITDAGLDQENANIDLDDTPENITKAVLTSLTSPEKRMTIEEFVLHNAKRGEEKLRRECERQIKAFEAEGRRALAALDAY</sequence>
<feature type="region of interest" description="Disordered" evidence="3">
    <location>
        <begin position="278"/>
        <end position="305"/>
    </location>
</feature>
<reference evidence="4 5" key="1">
    <citation type="submission" date="2021-02" db="EMBL/GenBank/DDBJ databases">
        <title>Genome assembly of Pseudopithomyces chartarum.</title>
        <authorList>
            <person name="Jauregui R."/>
            <person name="Singh J."/>
            <person name="Voisey C."/>
        </authorList>
    </citation>
    <scope>NUCLEOTIDE SEQUENCE [LARGE SCALE GENOMIC DNA]</scope>
    <source>
        <strain evidence="4 5">AGR01</strain>
    </source>
</reference>
<dbReference type="AlphaFoldDB" id="A0AAN6LY93"/>
<evidence type="ECO:0000313" key="5">
    <source>
        <dbReference type="Proteomes" id="UP001280581"/>
    </source>
</evidence>
<dbReference type="InterPro" id="IPR001370">
    <property type="entry name" value="BIR_rpt"/>
</dbReference>
<evidence type="ECO:0000313" key="4">
    <source>
        <dbReference type="EMBL" id="KAK3209978.1"/>
    </source>
</evidence>
<dbReference type="PROSITE" id="PS50143">
    <property type="entry name" value="BIR_REPEAT_2"/>
    <property type="match status" value="2"/>
</dbReference>
<keyword evidence="5" id="KW-1185">Reference proteome</keyword>
<evidence type="ECO:0000256" key="2">
    <source>
        <dbReference type="ARBA" id="ARBA00022833"/>
    </source>
</evidence>
<evidence type="ECO:0000256" key="3">
    <source>
        <dbReference type="SAM" id="MobiDB-lite"/>
    </source>
</evidence>
<feature type="region of interest" description="Disordered" evidence="3">
    <location>
        <begin position="214"/>
        <end position="263"/>
    </location>
</feature>
<keyword evidence="2" id="KW-0862">Zinc</keyword>
<dbReference type="PANTHER" id="PTHR46771">
    <property type="entry name" value="DETERIN"/>
    <property type="match status" value="1"/>
</dbReference>
<feature type="compositionally biased region" description="Low complexity" evidence="3">
    <location>
        <begin position="550"/>
        <end position="566"/>
    </location>
</feature>
<dbReference type="Gene3D" id="1.10.1170.10">
    <property type="entry name" value="Inhibitor Of Apoptosis Protein (2mihbC-IAP-1), Chain A"/>
    <property type="match status" value="2"/>
</dbReference>
<dbReference type="EMBL" id="WVTA01000005">
    <property type="protein sequence ID" value="KAK3209978.1"/>
    <property type="molecule type" value="Genomic_DNA"/>
</dbReference>
<gene>
    <name evidence="4" type="ORF">GRF29_44g1201290</name>
</gene>
<evidence type="ECO:0008006" key="6">
    <source>
        <dbReference type="Google" id="ProtNLM"/>
    </source>
</evidence>
<feature type="compositionally biased region" description="Low complexity" evidence="3">
    <location>
        <begin position="228"/>
        <end position="238"/>
    </location>
</feature>
<dbReference type="Proteomes" id="UP001280581">
    <property type="component" value="Unassembled WGS sequence"/>
</dbReference>
<name>A0AAN6LY93_9PLEO</name>
<dbReference type="SUPFAM" id="SSF57924">
    <property type="entry name" value="Inhibitor of apoptosis (IAP) repeat"/>
    <property type="match status" value="2"/>
</dbReference>
<feature type="compositionally biased region" description="Low complexity" evidence="3">
    <location>
        <begin position="413"/>
        <end position="429"/>
    </location>
</feature>
<feature type="region of interest" description="Disordered" evidence="3">
    <location>
        <begin position="457"/>
        <end position="569"/>
    </location>
</feature>
<dbReference type="GO" id="GO:0046872">
    <property type="term" value="F:metal ion binding"/>
    <property type="evidence" value="ECO:0007669"/>
    <property type="project" value="UniProtKB-KW"/>
</dbReference>
<keyword evidence="1" id="KW-0479">Metal-binding</keyword>
<feature type="compositionally biased region" description="Low complexity" evidence="3">
    <location>
        <begin position="38"/>
        <end position="47"/>
    </location>
</feature>
<feature type="compositionally biased region" description="Low complexity" evidence="3">
    <location>
        <begin position="515"/>
        <end position="532"/>
    </location>
</feature>
<feature type="region of interest" description="Disordered" evidence="3">
    <location>
        <begin position="17"/>
        <end position="48"/>
    </location>
</feature>
<organism evidence="4 5">
    <name type="scientific">Pseudopithomyces chartarum</name>
    <dbReference type="NCBI Taxonomy" id="1892770"/>
    <lineage>
        <taxon>Eukaryota</taxon>
        <taxon>Fungi</taxon>
        <taxon>Dikarya</taxon>
        <taxon>Ascomycota</taxon>
        <taxon>Pezizomycotina</taxon>
        <taxon>Dothideomycetes</taxon>
        <taxon>Pleosporomycetidae</taxon>
        <taxon>Pleosporales</taxon>
        <taxon>Massarineae</taxon>
        <taxon>Didymosphaeriaceae</taxon>
        <taxon>Pseudopithomyces</taxon>
    </lineage>
</organism>
<feature type="compositionally biased region" description="Basic residues" evidence="3">
    <location>
        <begin position="23"/>
        <end position="37"/>
    </location>
</feature>
<dbReference type="SMART" id="SM00238">
    <property type="entry name" value="BIR"/>
    <property type="match status" value="2"/>
</dbReference>
<feature type="region of interest" description="Disordered" evidence="3">
    <location>
        <begin position="319"/>
        <end position="444"/>
    </location>
</feature>
<protein>
    <recommendedName>
        <fullName evidence="6">BIR-domain-containing protein</fullName>
    </recommendedName>
</protein>
<feature type="compositionally biased region" description="Polar residues" evidence="3">
    <location>
        <begin position="387"/>
        <end position="398"/>
    </location>
</feature>
<dbReference type="CDD" id="cd00022">
    <property type="entry name" value="BIR"/>
    <property type="match status" value="2"/>
</dbReference>
<feature type="compositionally biased region" description="Basic and acidic residues" evidence="3">
    <location>
        <begin position="491"/>
        <end position="504"/>
    </location>
</feature>
<dbReference type="Pfam" id="PF00653">
    <property type="entry name" value="BIR"/>
    <property type="match status" value="2"/>
</dbReference>